<comment type="caution">
    <text evidence="1">The sequence shown here is derived from an EMBL/GenBank/DDBJ whole genome shotgun (WGS) entry which is preliminary data.</text>
</comment>
<sequence length="82" mass="9127">MPLCKPATPSRALLETHPHQENLGRPVARCLGLDGLDHLEGLLEQIHQLVIAAAVEQLDHQRALGLHVVDRKIDGHLDEHRN</sequence>
<protein>
    <submittedName>
        <fullName evidence="1">Uncharacterized protein</fullName>
    </submittedName>
</protein>
<reference evidence="1" key="1">
    <citation type="submission" date="2019-08" db="EMBL/GenBank/DDBJ databases">
        <authorList>
            <person name="Kucharzyk K."/>
            <person name="Murdoch R.W."/>
            <person name="Higgins S."/>
            <person name="Loffler F."/>
        </authorList>
    </citation>
    <scope>NUCLEOTIDE SEQUENCE</scope>
</reference>
<dbReference type="AlphaFoldDB" id="A0A645FD99"/>
<proteinExistence type="predicted"/>
<accession>A0A645FD99</accession>
<dbReference type="EMBL" id="VSSQ01058211">
    <property type="protein sequence ID" value="MPN11940.1"/>
    <property type="molecule type" value="Genomic_DNA"/>
</dbReference>
<organism evidence="1">
    <name type="scientific">bioreactor metagenome</name>
    <dbReference type="NCBI Taxonomy" id="1076179"/>
    <lineage>
        <taxon>unclassified sequences</taxon>
        <taxon>metagenomes</taxon>
        <taxon>ecological metagenomes</taxon>
    </lineage>
</organism>
<name>A0A645FD99_9ZZZZ</name>
<gene>
    <name evidence="1" type="ORF">SDC9_159249</name>
</gene>
<evidence type="ECO:0000313" key="1">
    <source>
        <dbReference type="EMBL" id="MPN11940.1"/>
    </source>
</evidence>